<feature type="region of interest" description="Disordered" evidence="1">
    <location>
        <begin position="151"/>
        <end position="235"/>
    </location>
</feature>
<dbReference type="Proteomes" id="UP001190465">
    <property type="component" value="Chromosome"/>
</dbReference>
<keyword evidence="5" id="KW-1185">Reference proteome</keyword>
<feature type="domain" description="DUF5631" evidence="2">
    <location>
        <begin position="339"/>
        <end position="431"/>
    </location>
</feature>
<dbReference type="EMBL" id="OY726397">
    <property type="protein sequence ID" value="CAJ1494481.1"/>
    <property type="molecule type" value="Genomic_DNA"/>
</dbReference>
<gene>
    <name evidence="4" type="ORF">MU0053_000057</name>
</gene>
<name>A0ABM9L8B1_9MYCO</name>
<organism evidence="4 5">
    <name type="scientific">[Mycobacterium] burgundiense</name>
    <dbReference type="NCBI Taxonomy" id="3064286"/>
    <lineage>
        <taxon>Bacteria</taxon>
        <taxon>Bacillati</taxon>
        <taxon>Actinomycetota</taxon>
        <taxon>Actinomycetes</taxon>
        <taxon>Mycobacteriales</taxon>
        <taxon>Mycobacteriaceae</taxon>
        <taxon>Mycolicibacterium</taxon>
    </lineage>
</organism>
<evidence type="ECO:0000259" key="2">
    <source>
        <dbReference type="Pfam" id="PF18645"/>
    </source>
</evidence>
<accession>A0ABM9L8B1</accession>
<evidence type="ECO:0000313" key="4">
    <source>
        <dbReference type="EMBL" id="CAJ1494481.1"/>
    </source>
</evidence>
<feature type="domain" description="DUF5632" evidence="3">
    <location>
        <begin position="232"/>
        <end position="312"/>
    </location>
</feature>
<feature type="compositionally biased region" description="Low complexity" evidence="1">
    <location>
        <begin position="164"/>
        <end position="180"/>
    </location>
</feature>
<sequence length="442" mass="47927">MAIFGRRTARQRMRRASQQALSIPAFRTPVDCTPWVLGGLWPVELNQVSPETASLAEYLRKDLQRIADSANQKLREISEAPLEEPVRQAEEARVINVARAFAVLRVESTIRHLRKEPLGFQPEYLSLGVAPEEPTQVVRRAAAPPVETTIVLEQHDQPPDRTPEAAPVSEAPAAEPTPARVDPEPVPDPEPPPPVPVPTAAPTPRPRPAPVSVPAPPRPAPRPERSPASQVESAEARLRRLIAHVARQEPGLAWAVGDRADGSTVLVTDLAHGWIPSGIAVPAGVELLPPQRRRGNPTALMGPTERNVTYRPGDAFRPITELDVTASDPHVRAAEPVPDLGWQLTEATHWRDGLPRMVHTMAKAGAAGTGVVDAELDVLRVHLDTARYQLFAQYPDVTDRLFCNCLLLAATEAIAGGDPVAANYHFAWFLAVTAADGSGWAQ</sequence>
<evidence type="ECO:0000313" key="5">
    <source>
        <dbReference type="Proteomes" id="UP001190465"/>
    </source>
</evidence>
<dbReference type="Pfam" id="PF18646">
    <property type="entry name" value="DUF5632"/>
    <property type="match status" value="1"/>
</dbReference>
<dbReference type="InterPro" id="IPR040604">
    <property type="entry name" value="DUF5632"/>
</dbReference>
<feature type="compositionally biased region" description="Basic and acidic residues" evidence="1">
    <location>
        <begin position="153"/>
        <end position="163"/>
    </location>
</feature>
<evidence type="ECO:0000256" key="1">
    <source>
        <dbReference type="SAM" id="MobiDB-lite"/>
    </source>
</evidence>
<feature type="compositionally biased region" description="Pro residues" evidence="1">
    <location>
        <begin position="184"/>
        <end position="220"/>
    </location>
</feature>
<reference evidence="4 5" key="1">
    <citation type="submission" date="2023-08" db="EMBL/GenBank/DDBJ databases">
        <authorList>
            <person name="Folkvardsen B D."/>
            <person name="Norman A."/>
        </authorList>
    </citation>
    <scope>NUCLEOTIDE SEQUENCE [LARGE SCALE GENOMIC DNA]</scope>
    <source>
        <strain evidence="4 5">Mu0053</strain>
    </source>
</reference>
<proteinExistence type="predicted"/>
<dbReference type="Pfam" id="PF18645">
    <property type="entry name" value="DUF5631"/>
    <property type="match status" value="1"/>
</dbReference>
<evidence type="ECO:0000259" key="3">
    <source>
        <dbReference type="Pfam" id="PF18646"/>
    </source>
</evidence>
<protein>
    <submittedName>
        <fullName evidence="4">DUF5631 domain-containing protein</fullName>
    </submittedName>
</protein>
<dbReference type="InterPro" id="IPR040833">
    <property type="entry name" value="DUF5631"/>
</dbReference>